<proteinExistence type="predicted"/>
<reference evidence="1" key="1">
    <citation type="submission" date="2019-03" db="EMBL/GenBank/DDBJ databases">
        <authorList>
            <person name="Mank J."/>
            <person name="Almeida P."/>
        </authorList>
    </citation>
    <scope>NUCLEOTIDE SEQUENCE</scope>
    <source>
        <strain evidence="1">78183</strain>
    </source>
</reference>
<evidence type="ECO:0000313" key="1">
    <source>
        <dbReference type="EMBL" id="VFU50270.1"/>
    </source>
</evidence>
<dbReference type="EMBL" id="CAADRP010001721">
    <property type="protein sequence ID" value="VFU50270.1"/>
    <property type="molecule type" value="Genomic_DNA"/>
</dbReference>
<protein>
    <submittedName>
        <fullName evidence="1">Uncharacterized protein</fullName>
    </submittedName>
</protein>
<organism evidence="1">
    <name type="scientific">Salix viminalis</name>
    <name type="common">Common osier</name>
    <name type="synonym">Basket willow</name>
    <dbReference type="NCBI Taxonomy" id="40686"/>
    <lineage>
        <taxon>Eukaryota</taxon>
        <taxon>Viridiplantae</taxon>
        <taxon>Streptophyta</taxon>
        <taxon>Embryophyta</taxon>
        <taxon>Tracheophyta</taxon>
        <taxon>Spermatophyta</taxon>
        <taxon>Magnoliopsida</taxon>
        <taxon>eudicotyledons</taxon>
        <taxon>Gunneridae</taxon>
        <taxon>Pentapetalae</taxon>
        <taxon>rosids</taxon>
        <taxon>fabids</taxon>
        <taxon>Malpighiales</taxon>
        <taxon>Salicaceae</taxon>
        <taxon>Saliceae</taxon>
        <taxon>Salix</taxon>
    </lineage>
</organism>
<dbReference type="AlphaFoldDB" id="A0A6N2MBP2"/>
<gene>
    <name evidence="1" type="ORF">SVIM_LOCUS334338</name>
</gene>
<name>A0A6N2MBP2_SALVM</name>
<accession>A0A6N2MBP2</accession>
<sequence length="66" mass="7228">MIDKQLVLSVPTQITDILKRSSIWFIVSSAGSEQSSYKAYEVTLPTTVDGSKCTGITPEKCIHLVL</sequence>